<keyword evidence="1" id="KW-0812">Transmembrane</keyword>
<name>A0A251Q894_PRUPE</name>
<gene>
    <name evidence="2" type="ORF">PRUPE_3G286900</name>
</gene>
<feature type="transmembrane region" description="Helical" evidence="1">
    <location>
        <begin position="95"/>
        <end position="115"/>
    </location>
</feature>
<dbReference type="Gramene" id="ONI19600">
    <property type="protein sequence ID" value="ONI19600"/>
    <property type="gene ID" value="PRUPE_3G286900"/>
</dbReference>
<keyword evidence="1" id="KW-0472">Membrane</keyword>
<evidence type="ECO:0000313" key="2">
    <source>
        <dbReference type="EMBL" id="ONI19600.1"/>
    </source>
</evidence>
<accession>A0A251Q894</accession>
<dbReference type="AlphaFoldDB" id="A0A251Q894"/>
<keyword evidence="1" id="KW-1133">Transmembrane helix</keyword>
<protein>
    <submittedName>
        <fullName evidence="2">Uncharacterized protein</fullName>
    </submittedName>
</protein>
<evidence type="ECO:0000256" key="1">
    <source>
        <dbReference type="SAM" id="Phobius"/>
    </source>
</evidence>
<keyword evidence="3" id="KW-1185">Reference proteome</keyword>
<proteinExistence type="predicted"/>
<evidence type="ECO:0000313" key="3">
    <source>
        <dbReference type="Proteomes" id="UP000006882"/>
    </source>
</evidence>
<reference evidence="2 3" key="1">
    <citation type="journal article" date="2013" name="Nat. Genet.">
        <title>The high-quality draft genome of peach (Prunus persica) identifies unique patterns of genetic diversity, domestication and genome evolution.</title>
        <authorList>
            <consortium name="International Peach Genome Initiative"/>
            <person name="Verde I."/>
            <person name="Abbott A.G."/>
            <person name="Scalabrin S."/>
            <person name="Jung S."/>
            <person name="Shu S."/>
            <person name="Marroni F."/>
            <person name="Zhebentyayeva T."/>
            <person name="Dettori M.T."/>
            <person name="Grimwood J."/>
            <person name="Cattonaro F."/>
            <person name="Zuccolo A."/>
            <person name="Rossini L."/>
            <person name="Jenkins J."/>
            <person name="Vendramin E."/>
            <person name="Meisel L.A."/>
            <person name="Decroocq V."/>
            <person name="Sosinski B."/>
            <person name="Prochnik S."/>
            <person name="Mitros T."/>
            <person name="Policriti A."/>
            <person name="Cipriani G."/>
            <person name="Dondini L."/>
            <person name="Ficklin S."/>
            <person name="Goodstein D.M."/>
            <person name="Xuan P."/>
            <person name="Del Fabbro C."/>
            <person name="Aramini V."/>
            <person name="Copetti D."/>
            <person name="Gonzalez S."/>
            <person name="Horner D.S."/>
            <person name="Falchi R."/>
            <person name="Lucas S."/>
            <person name="Mica E."/>
            <person name="Maldonado J."/>
            <person name="Lazzari B."/>
            <person name="Bielenberg D."/>
            <person name="Pirona R."/>
            <person name="Miculan M."/>
            <person name="Barakat A."/>
            <person name="Testolin R."/>
            <person name="Stella A."/>
            <person name="Tartarini S."/>
            <person name="Tonutti P."/>
            <person name="Arus P."/>
            <person name="Orellana A."/>
            <person name="Wells C."/>
            <person name="Main D."/>
            <person name="Vizzotto G."/>
            <person name="Silva H."/>
            <person name="Salamini F."/>
            <person name="Schmutz J."/>
            <person name="Morgante M."/>
            <person name="Rokhsar D.S."/>
        </authorList>
    </citation>
    <scope>NUCLEOTIDE SEQUENCE [LARGE SCALE GENOMIC DNA]</scope>
    <source>
        <strain evidence="3">cv. Nemared</strain>
    </source>
</reference>
<sequence>MDLYVYEQGGPVLAISSQNTMVHVYFNPKQKSLSFSSECEGWHVTSLQGSPINRRFLLPPIHFGFQSRTRLNISQLLHHHTPLVLRYFFYFLPRLTTISETFGLFFIFLLIYLYWKNIYNCFDFITNFNLNFKFTMERVFPNFSNGVCPTISWLNHIVDFFSANYKK</sequence>
<dbReference type="Proteomes" id="UP000006882">
    <property type="component" value="Chromosome G3"/>
</dbReference>
<organism evidence="2 3">
    <name type="scientific">Prunus persica</name>
    <name type="common">Peach</name>
    <name type="synonym">Amygdalus persica</name>
    <dbReference type="NCBI Taxonomy" id="3760"/>
    <lineage>
        <taxon>Eukaryota</taxon>
        <taxon>Viridiplantae</taxon>
        <taxon>Streptophyta</taxon>
        <taxon>Embryophyta</taxon>
        <taxon>Tracheophyta</taxon>
        <taxon>Spermatophyta</taxon>
        <taxon>Magnoliopsida</taxon>
        <taxon>eudicotyledons</taxon>
        <taxon>Gunneridae</taxon>
        <taxon>Pentapetalae</taxon>
        <taxon>rosids</taxon>
        <taxon>fabids</taxon>
        <taxon>Rosales</taxon>
        <taxon>Rosaceae</taxon>
        <taxon>Amygdaloideae</taxon>
        <taxon>Amygdaleae</taxon>
        <taxon>Prunus</taxon>
    </lineage>
</organism>
<dbReference type="EMBL" id="CM007653">
    <property type="protein sequence ID" value="ONI19600.1"/>
    <property type="molecule type" value="Genomic_DNA"/>
</dbReference>